<feature type="transmembrane region" description="Helical" evidence="1">
    <location>
        <begin position="131"/>
        <end position="151"/>
    </location>
</feature>
<keyword evidence="4" id="KW-1185">Reference proteome</keyword>
<dbReference type="AlphaFoldDB" id="A0A1H2CT56"/>
<dbReference type="STRING" id="113562.SAMN04489716_6742"/>
<dbReference type="RefSeq" id="WP_092550275.1">
    <property type="nucleotide sequence ID" value="NZ_BOMJ01000091.1"/>
</dbReference>
<feature type="chain" id="PRO_5038946511" description="Tissue inhibitor of metalloproteinase" evidence="2">
    <location>
        <begin position="23"/>
        <end position="158"/>
    </location>
</feature>
<proteinExistence type="predicted"/>
<dbReference type="PROSITE" id="PS51257">
    <property type="entry name" value="PROKAR_LIPOPROTEIN"/>
    <property type="match status" value="1"/>
</dbReference>
<keyword evidence="1" id="KW-1133">Transmembrane helix</keyword>
<evidence type="ECO:0000256" key="2">
    <source>
        <dbReference type="SAM" id="SignalP"/>
    </source>
</evidence>
<sequence>MFSHLRRALVLLLLVLAPISVAGSPAWACSCATGFDPLERSEVAFVGVVEDVDADWVGSDVEVEFAVESVLKGDPGSKVTLITAEDSASCGYGFVEGGRYQVYSVGGATSSCDGNELLARMHREVEDRTRIFWVGSALVLVAVAGGLGWLIRHPRKTQ</sequence>
<dbReference type="InterPro" id="IPR008993">
    <property type="entry name" value="TIMP-like_OB-fold"/>
</dbReference>
<keyword evidence="1" id="KW-0812">Transmembrane</keyword>
<evidence type="ECO:0000313" key="4">
    <source>
        <dbReference type="Proteomes" id="UP000198688"/>
    </source>
</evidence>
<dbReference type="EMBL" id="LT629758">
    <property type="protein sequence ID" value="SDT73663.1"/>
    <property type="molecule type" value="Genomic_DNA"/>
</dbReference>
<keyword evidence="1" id="KW-0472">Membrane</keyword>
<feature type="signal peptide" evidence="2">
    <location>
        <begin position="1"/>
        <end position="22"/>
    </location>
</feature>
<evidence type="ECO:0008006" key="5">
    <source>
        <dbReference type="Google" id="ProtNLM"/>
    </source>
</evidence>
<evidence type="ECO:0000256" key="1">
    <source>
        <dbReference type="SAM" id="Phobius"/>
    </source>
</evidence>
<dbReference type="Proteomes" id="UP000198688">
    <property type="component" value="Chromosome I"/>
</dbReference>
<gene>
    <name evidence="3" type="ORF">SAMN04489716_6742</name>
</gene>
<name>A0A1H2CT56_9ACTN</name>
<evidence type="ECO:0000313" key="3">
    <source>
        <dbReference type="EMBL" id="SDT73663.1"/>
    </source>
</evidence>
<organism evidence="3 4">
    <name type="scientific">Actinoplanes derwentensis</name>
    <dbReference type="NCBI Taxonomy" id="113562"/>
    <lineage>
        <taxon>Bacteria</taxon>
        <taxon>Bacillati</taxon>
        <taxon>Actinomycetota</taxon>
        <taxon>Actinomycetes</taxon>
        <taxon>Micromonosporales</taxon>
        <taxon>Micromonosporaceae</taxon>
        <taxon>Actinoplanes</taxon>
    </lineage>
</organism>
<keyword evidence="2" id="KW-0732">Signal</keyword>
<accession>A0A1H2CT56</accession>
<dbReference type="SUPFAM" id="SSF50242">
    <property type="entry name" value="TIMP-like"/>
    <property type="match status" value="1"/>
</dbReference>
<reference evidence="3 4" key="1">
    <citation type="submission" date="2016-10" db="EMBL/GenBank/DDBJ databases">
        <authorList>
            <person name="de Groot N.N."/>
        </authorList>
    </citation>
    <scope>NUCLEOTIDE SEQUENCE [LARGE SCALE GENOMIC DNA]</scope>
    <source>
        <strain evidence="3 4">DSM 43941</strain>
    </source>
</reference>
<dbReference type="OrthoDB" id="5195572at2"/>
<protein>
    <recommendedName>
        <fullName evidence="5">Tissue inhibitor of metalloproteinase</fullName>
    </recommendedName>
</protein>